<dbReference type="GO" id="GO:0016020">
    <property type="term" value="C:membrane"/>
    <property type="evidence" value="ECO:0007669"/>
    <property type="project" value="TreeGrafter"/>
</dbReference>
<feature type="transmembrane region" description="Helical" evidence="2">
    <location>
        <begin position="35"/>
        <end position="59"/>
    </location>
</feature>
<feature type="transmembrane region" description="Helical" evidence="2">
    <location>
        <begin position="80"/>
        <end position="99"/>
    </location>
</feature>
<feature type="region of interest" description="Disordered" evidence="1">
    <location>
        <begin position="1011"/>
        <end position="1035"/>
    </location>
</feature>
<feature type="transmembrane region" description="Helical" evidence="2">
    <location>
        <begin position="176"/>
        <end position="194"/>
    </location>
</feature>
<keyword evidence="2" id="KW-0812">Transmembrane</keyword>
<dbReference type="PANTHER" id="PTHR23028">
    <property type="entry name" value="ACETYLTRANSFERASE"/>
    <property type="match status" value="1"/>
</dbReference>
<feature type="compositionally biased region" description="Basic and acidic residues" evidence="1">
    <location>
        <begin position="418"/>
        <end position="427"/>
    </location>
</feature>
<gene>
    <name evidence="4" type="ORF">Cvel_21384</name>
</gene>
<feature type="compositionally biased region" description="Basic and acidic residues" evidence="1">
    <location>
        <begin position="813"/>
        <end position="832"/>
    </location>
</feature>
<feature type="compositionally biased region" description="Basic and acidic residues" evidence="1">
    <location>
        <begin position="939"/>
        <end position="957"/>
    </location>
</feature>
<feature type="transmembrane region" description="Helical" evidence="2">
    <location>
        <begin position="566"/>
        <end position="584"/>
    </location>
</feature>
<dbReference type="EMBL" id="CDMZ01001106">
    <property type="protein sequence ID" value="CEM27363.1"/>
    <property type="molecule type" value="Genomic_DNA"/>
</dbReference>
<dbReference type="GO" id="GO:0000271">
    <property type="term" value="P:polysaccharide biosynthetic process"/>
    <property type="evidence" value="ECO:0007669"/>
    <property type="project" value="TreeGrafter"/>
</dbReference>
<protein>
    <recommendedName>
        <fullName evidence="3">Acyltransferase 3 domain-containing protein</fullName>
    </recommendedName>
</protein>
<evidence type="ECO:0000256" key="1">
    <source>
        <dbReference type="SAM" id="MobiDB-lite"/>
    </source>
</evidence>
<dbReference type="VEuPathDB" id="CryptoDB:Cvel_21384"/>
<dbReference type="PANTHER" id="PTHR23028:SF53">
    <property type="entry name" value="ACYL_TRANSF_3 DOMAIN-CONTAINING PROTEIN"/>
    <property type="match status" value="1"/>
</dbReference>
<feature type="transmembrane region" description="Helical" evidence="2">
    <location>
        <begin position="526"/>
        <end position="545"/>
    </location>
</feature>
<dbReference type="InterPro" id="IPR002656">
    <property type="entry name" value="Acyl_transf_3_dom"/>
</dbReference>
<sequence length="1157" mass="127941">MKQESYASEGRRLDVEGLRAVAIILVLLFHSELSLFSRGFVGVDIFFVISGFVITRLLYREIQKTGTLDAFNFYGRRVKRLLPAACLVLTVTALCTAVFSRPSVRSDDLQQIALASGYGLNIYFAVTGEEYMKEGEADRTLAVVHFWSLNVEEQMYFVWPWVLLLGLRMPSRVCTAFFSVLGGVSFLACVFVAAGQHHPWAFFAPWFRGWQFLLGALCVPLEARIEDGLARAYASVECAHCTNGTMHAVVLRQFQCCCLVIGSLCLLGSLFVRTECWPNAQALVPSVGVALTIVALTNPPRGLDKGDCCAVGYETEGFGRGRQADPVRGLEHEETEAEGVCGGETGKSCGPCLSSSASFPPLESSARMEDSSEKEAEEREREKRRTGLKGMGGGGGVMDVSSSASAFSSRPSSSHRSQAKEKEKEKGSISSGVSTEDEGGEAEWSGWSAKELPDGHNPLCYLKDNERGGARVLSSFASLLSSPFLVWLGGLSYSVYLWHWPVIVLIKRLHSNYKGSLWGGMEDIPLPFLLLGGCLLSFLPALISLKCVETPLRKAPHPGGRPFWSLFWGCVFSFGLAGLFWLGSTSGAPQILESLQASWAGRRGARVWQRVDMSVVNWAAPGRGEGSRVIPCGAEACGEPVVGRVCSLFASGVRHAQHSRKRQRLELHLFGDSHMQNFNFNFRAWAEEQAPNVRILATEKKACRYSDAPVMAHCGYDGEVVPCTMWREKVLEEVFGVEPRKLHEHPRELSLLSLHSQPSKEKVKEKLKQLQQNHHHALLPYDGRLLPRDPTQTEQIDARRILQPLDGSSPEPDVNRAETNGRTEEHEGEHQQHHDHRRRKRRRRRVVVLSEAWTWGEETIDPLTGERVEGTDRAEEIVREGRERTVSRLLAAGNDVLLLRSTPRGYVMSALCLVDFGGQSGQCGEKFVSEDLGRLVNREVGREREGPKDSFARREGEGESPFGPSSLLAENRTEGRLQVCDFNDFFCDDHEGTSRQHEDEERGRRITRELKRNFELEEQETPSPSEGQGGGGAFLSLSAGTQAGRGVFSFSSVSSASMGARTSRRCNAAVRHADGLPLLYDSDHFSFGFSTSRGWKTFFVERLEFCLGNLGVSEADLRGPPPKDHRVKAVVERGPGGSIHRVGEVGRSDKKAEAEKK</sequence>
<organism evidence="4">
    <name type="scientific">Chromera velia CCMP2878</name>
    <dbReference type="NCBI Taxonomy" id="1169474"/>
    <lineage>
        <taxon>Eukaryota</taxon>
        <taxon>Sar</taxon>
        <taxon>Alveolata</taxon>
        <taxon>Colpodellida</taxon>
        <taxon>Chromeraceae</taxon>
        <taxon>Chromera</taxon>
    </lineage>
</organism>
<feature type="compositionally biased region" description="Basic and acidic residues" evidence="1">
    <location>
        <begin position="366"/>
        <end position="385"/>
    </location>
</feature>
<dbReference type="GO" id="GO:0016747">
    <property type="term" value="F:acyltransferase activity, transferring groups other than amino-acyl groups"/>
    <property type="evidence" value="ECO:0007669"/>
    <property type="project" value="InterPro"/>
</dbReference>
<feature type="region of interest" description="Disordered" evidence="1">
    <location>
        <begin position="359"/>
        <end position="450"/>
    </location>
</feature>
<keyword evidence="2" id="KW-1133">Transmembrane helix</keyword>
<feature type="domain" description="Acyltransferase 3" evidence="3">
    <location>
        <begin position="14"/>
        <end position="228"/>
    </location>
</feature>
<dbReference type="InterPro" id="IPR050879">
    <property type="entry name" value="Acyltransferase_3"/>
</dbReference>
<dbReference type="AlphaFoldDB" id="A0A0G4GE79"/>
<feature type="compositionally biased region" description="Basic and acidic residues" evidence="1">
    <location>
        <begin position="1141"/>
        <end position="1157"/>
    </location>
</feature>
<evidence type="ECO:0000256" key="2">
    <source>
        <dbReference type="SAM" id="Phobius"/>
    </source>
</evidence>
<accession>A0A0G4GE79</accession>
<feature type="region of interest" description="Disordered" evidence="1">
    <location>
        <begin position="1133"/>
        <end position="1157"/>
    </location>
</feature>
<feature type="region of interest" description="Disordered" evidence="1">
    <location>
        <begin position="800"/>
        <end position="841"/>
    </location>
</feature>
<dbReference type="Pfam" id="PF01757">
    <property type="entry name" value="Acyl_transf_3"/>
    <property type="match status" value="1"/>
</dbReference>
<feature type="transmembrane region" description="Helical" evidence="2">
    <location>
        <begin position="12"/>
        <end position="29"/>
    </location>
</feature>
<evidence type="ECO:0000259" key="3">
    <source>
        <dbReference type="Pfam" id="PF01757"/>
    </source>
</evidence>
<name>A0A0G4GE79_9ALVE</name>
<feature type="region of interest" description="Disordered" evidence="1">
    <location>
        <begin position="939"/>
        <end position="969"/>
    </location>
</feature>
<proteinExistence type="predicted"/>
<keyword evidence="2" id="KW-0472">Membrane</keyword>
<feature type="transmembrane region" description="Helical" evidence="2">
    <location>
        <begin position="484"/>
        <end position="506"/>
    </location>
</feature>
<reference evidence="4" key="1">
    <citation type="submission" date="2014-11" db="EMBL/GenBank/DDBJ databases">
        <authorList>
            <person name="Otto D Thomas"/>
            <person name="Naeem Raeece"/>
        </authorList>
    </citation>
    <scope>NUCLEOTIDE SEQUENCE</scope>
</reference>
<feature type="compositionally biased region" description="Low complexity" evidence="1">
    <location>
        <begin position="398"/>
        <end position="416"/>
    </location>
</feature>
<evidence type="ECO:0000313" key="4">
    <source>
        <dbReference type="EMBL" id="CEM27363.1"/>
    </source>
</evidence>